<dbReference type="PANTHER" id="PTHR40392:SF1">
    <property type="entry name" value="2-PHOSPHO-L-LACTATE GUANYLYLTRANSFERASE"/>
    <property type="match status" value="1"/>
</dbReference>
<dbReference type="SUPFAM" id="SSF53448">
    <property type="entry name" value="Nucleotide-diphospho-sugar transferases"/>
    <property type="match status" value="1"/>
</dbReference>
<dbReference type="InterPro" id="IPR025877">
    <property type="entry name" value="MobA-like_NTP_Trfase"/>
</dbReference>
<organism evidence="6 7">
    <name type="scientific">Agrococcus carbonis</name>
    <dbReference type="NCBI Taxonomy" id="684552"/>
    <lineage>
        <taxon>Bacteria</taxon>
        <taxon>Bacillati</taxon>
        <taxon>Actinomycetota</taxon>
        <taxon>Actinomycetes</taxon>
        <taxon>Micrococcales</taxon>
        <taxon>Microbacteriaceae</taxon>
        <taxon>Agrococcus</taxon>
    </lineage>
</organism>
<name>A0A1H1RZ54_9MICO</name>
<dbReference type="GO" id="GO:0005525">
    <property type="term" value="F:GTP binding"/>
    <property type="evidence" value="ECO:0007669"/>
    <property type="project" value="UniProtKB-KW"/>
</dbReference>
<keyword evidence="4" id="KW-0342">GTP-binding</keyword>
<evidence type="ECO:0000256" key="1">
    <source>
        <dbReference type="ARBA" id="ARBA00022679"/>
    </source>
</evidence>
<dbReference type="NCBIfam" id="TIGR03552">
    <property type="entry name" value="F420_cofC"/>
    <property type="match status" value="1"/>
</dbReference>
<reference evidence="7" key="1">
    <citation type="submission" date="2016-10" db="EMBL/GenBank/DDBJ databases">
        <authorList>
            <person name="Varghese N."/>
            <person name="Submissions S."/>
        </authorList>
    </citation>
    <scope>NUCLEOTIDE SEQUENCE [LARGE SCALE GENOMIC DNA]</scope>
    <source>
        <strain evidence="7">DSM 22965</strain>
    </source>
</reference>
<accession>A0A1H1RZ54</accession>
<protein>
    <submittedName>
        <fullName evidence="6">2-phospho-L-lactate guanylyltransferase</fullName>
    </submittedName>
</protein>
<feature type="domain" description="MobA-like NTP transferase" evidence="5">
    <location>
        <begin position="36"/>
        <end position="124"/>
    </location>
</feature>
<dbReference type="EMBL" id="LT629734">
    <property type="protein sequence ID" value="SDS41027.1"/>
    <property type="molecule type" value="Genomic_DNA"/>
</dbReference>
<keyword evidence="7" id="KW-1185">Reference proteome</keyword>
<gene>
    <name evidence="6" type="ORF">SAMN04489719_2257</name>
</gene>
<dbReference type="PANTHER" id="PTHR40392">
    <property type="entry name" value="2-PHOSPHO-L-LACTATE GUANYLYLTRANSFERASE"/>
    <property type="match status" value="1"/>
</dbReference>
<keyword evidence="2 6" id="KW-0548">Nucleotidyltransferase</keyword>
<proteinExistence type="predicted"/>
<dbReference type="Pfam" id="PF12804">
    <property type="entry name" value="NTP_transf_3"/>
    <property type="match status" value="1"/>
</dbReference>
<dbReference type="STRING" id="684552.SAMN04489719_2257"/>
<evidence type="ECO:0000313" key="7">
    <source>
        <dbReference type="Proteomes" id="UP000199649"/>
    </source>
</evidence>
<dbReference type="Proteomes" id="UP000199649">
    <property type="component" value="Chromosome I"/>
</dbReference>
<evidence type="ECO:0000259" key="5">
    <source>
        <dbReference type="Pfam" id="PF12804"/>
    </source>
</evidence>
<dbReference type="InterPro" id="IPR029044">
    <property type="entry name" value="Nucleotide-diphossugar_trans"/>
</dbReference>
<dbReference type="InterPro" id="IPR002835">
    <property type="entry name" value="CofC"/>
</dbReference>
<evidence type="ECO:0000256" key="3">
    <source>
        <dbReference type="ARBA" id="ARBA00022741"/>
    </source>
</evidence>
<dbReference type="GO" id="GO:0043814">
    <property type="term" value="F:phospholactate guanylyltransferase activity"/>
    <property type="evidence" value="ECO:0007669"/>
    <property type="project" value="InterPro"/>
</dbReference>
<keyword evidence="3" id="KW-0547">Nucleotide-binding</keyword>
<evidence type="ECO:0000256" key="2">
    <source>
        <dbReference type="ARBA" id="ARBA00022695"/>
    </source>
</evidence>
<dbReference type="RefSeq" id="WP_092667094.1">
    <property type="nucleotide sequence ID" value="NZ_LT629734.1"/>
</dbReference>
<dbReference type="OrthoDB" id="9151145at2"/>
<dbReference type="AlphaFoldDB" id="A0A1H1RZ54"/>
<sequence length="201" mass="20348">MLWSVVIPVKGSIGKSRLRAGDARAALAVAFARDTIAAARAAACVDRVVVVTADRDVVRGIAGVDLVPDPEAGLRGAIAAGTDALAPDAPAAVMLGDLPALTPEALEGALALAEQHPRSYVADALATGTTLLAARRADALRPHFGPGSAELHQQAGHVELPVAPDSGLRVDVDELADLHLAIDLGVGPHTQAVLREASAAA</sequence>
<keyword evidence="1 6" id="KW-0808">Transferase</keyword>
<evidence type="ECO:0000313" key="6">
    <source>
        <dbReference type="EMBL" id="SDS41027.1"/>
    </source>
</evidence>
<evidence type="ECO:0000256" key="4">
    <source>
        <dbReference type="ARBA" id="ARBA00023134"/>
    </source>
</evidence>
<dbReference type="Gene3D" id="3.90.550.10">
    <property type="entry name" value="Spore Coat Polysaccharide Biosynthesis Protein SpsA, Chain A"/>
    <property type="match status" value="1"/>
</dbReference>